<sequence>MEDNAKAYDQLSKPQYESGCKFISEFINLSPGDKVLDMGCGTGQVTKYVADIVGPDGQAVGVDPDAARIKIAEEKYKEVSHLQFHVGSSVTAFPHDNEPYYDVHLSTLAFHWLPNEEKSIYIQKAYDCLKPGGRLAIWCAGVQLDIKPKTQLPASFYPLTQDGYYKVFQDLGLFRNVVINRVLYPFRFETLEEFKQWYKATSHQDFEDLDPTLASKYVIHEDDGGVTWKMPRVAITASKN</sequence>
<dbReference type="AlphaFoldDB" id="A0A7D9IPE3"/>
<dbReference type="Pfam" id="PF13649">
    <property type="entry name" value="Methyltransf_25"/>
    <property type="match status" value="1"/>
</dbReference>
<dbReference type="InterPro" id="IPR041698">
    <property type="entry name" value="Methyltransf_25"/>
</dbReference>
<dbReference type="PANTHER" id="PTHR43861:SF1">
    <property type="entry name" value="TRANS-ACONITATE 2-METHYLTRANSFERASE"/>
    <property type="match status" value="1"/>
</dbReference>
<dbReference type="InterPro" id="IPR029063">
    <property type="entry name" value="SAM-dependent_MTases_sf"/>
</dbReference>
<dbReference type="OrthoDB" id="5973496at2759"/>
<dbReference type="GO" id="GO:0008168">
    <property type="term" value="F:methyltransferase activity"/>
    <property type="evidence" value="ECO:0007669"/>
    <property type="project" value="UniProtKB-KW"/>
</dbReference>
<proteinExistence type="predicted"/>
<keyword evidence="4" id="KW-1185">Reference proteome</keyword>
<comment type="caution">
    <text evidence="3">The sequence shown here is derived from an EMBL/GenBank/DDBJ whole genome shotgun (WGS) entry which is preliminary data.</text>
</comment>
<gene>
    <name evidence="3" type="ORF">PACLA_8A074732</name>
</gene>
<evidence type="ECO:0000256" key="1">
    <source>
        <dbReference type="ARBA" id="ARBA00022603"/>
    </source>
</evidence>
<dbReference type="Proteomes" id="UP001152795">
    <property type="component" value="Unassembled WGS sequence"/>
</dbReference>
<dbReference type="CDD" id="cd02440">
    <property type="entry name" value="AdoMet_MTases"/>
    <property type="match status" value="1"/>
</dbReference>
<reference evidence="3" key="1">
    <citation type="submission" date="2020-04" db="EMBL/GenBank/DDBJ databases">
        <authorList>
            <person name="Alioto T."/>
            <person name="Alioto T."/>
            <person name="Gomez Garrido J."/>
        </authorList>
    </citation>
    <scope>NUCLEOTIDE SEQUENCE</scope>
    <source>
        <strain evidence="3">A484AB</strain>
    </source>
</reference>
<dbReference type="GO" id="GO:0032259">
    <property type="term" value="P:methylation"/>
    <property type="evidence" value="ECO:0007669"/>
    <property type="project" value="UniProtKB-KW"/>
</dbReference>
<accession>A0A7D9IPE3</accession>
<evidence type="ECO:0000313" key="3">
    <source>
        <dbReference type="EMBL" id="CAB4015521.1"/>
    </source>
</evidence>
<name>A0A7D9IPE3_PARCT</name>
<evidence type="ECO:0000313" key="4">
    <source>
        <dbReference type="Proteomes" id="UP001152795"/>
    </source>
</evidence>
<evidence type="ECO:0000256" key="2">
    <source>
        <dbReference type="ARBA" id="ARBA00022679"/>
    </source>
</evidence>
<keyword evidence="1" id="KW-0489">Methyltransferase</keyword>
<organism evidence="3 4">
    <name type="scientific">Paramuricea clavata</name>
    <name type="common">Red gorgonian</name>
    <name type="synonym">Violescent sea-whip</name>
    <dbReference type="NCBI Taxonomy" id="317549"/>
    <lineage>
        <taxon>Eukaryota</taxon>
        <taxon>Metazoa</taxon>
        <taxon>Cnidaria</taxon>
        <taxon>Anthozoa</taxon>
        <taxon>Octocorallia</taxon>
        <taxon>Malacalcyonacea</taxon>
        <taxon>Plexauridae</taxon>
        <taxon>Paramuricea</taxon>
    </lineage>
</organism>
<dbReference type="EMBL" id="CACRXK020008749">
    <property type="protein sequence ID" value="CAB4015521.1"/>
    <property type="molecule type" value="Genomic_DNA"/>
</dbReference>
<dbReference type="Gene3D" id="3.40.50.150">
    <property type="entry name" value="Vaccinia Virus protein VP39"/>
    <property type="match status" value="1"/>
</dbReference>
<protein>
    <submittedName>
        <fullName evidence="3">Uncharacterized protein</fullName>
    </submittedName>
</protein>
<keyword evidence="2" id="KW-0808">Transferase</keyword>
<dbReference type="SUPFAM" id="SSF53335">
    <property type="entry name" value="S-adenosyl-L-methionine-dependent methyltransferases"/>
    <property type="match status" value="1"/>
</dbReference>
<dbReference type="PANTHER" id="PTHR43861">
    <property type="entry name" value="TRANS-ACONITATE 2-METHYLTRANSFERASE-RELATED"/>
    <property type="match status" value="1"/>
</dbReference>